<dbReference type="InterPro" id="IPR019619">
    <property type="entry name" value="DUF2490"/>
</dbReference>
<dbReference type="Proteomes" id="UP000199758">
    <property type="component" value="Unassembled WGS sequence"/>
</dbReference>
<protein>
    <recommendedName>
        <fullName evidence="4">DUF2490 domain-containing protein</fullName>
    </recommendedName>
</protein>
<dbReference type="OrthoDB" id="5381041at2"/>
<proteinExistence type="predicted"/>
<feature type="signal peptide" evidence="1">
    <location>
        <begin position="1"/>
        <end position="36"/>
    </location>
</feature>
<dbReference type="RefSeq" id="WP_084083230.1">
    <property type="nucleotide sequence ID" value="NZ_FQWZ01000003.1"/>
</dbReference>
<dbReference type="PROSITE" id="PS51318">
    <property type="entry name" value="TAT"/>
    <property type="match status" value="1"/>
</dbReference>
<evidence type="ECO:0000256" key="1">
    <source>
        <dbReference type="SAM" id="SignalP"/>
    </source>
</evidence>
<gene>
    <name evidence="2" type="ORF">SAMN04488068_1480</name>
</gene>
<dbReference type="AlphaFoldDB" id="A0A1M5MW33"/>
<sequence>MSTLAATAAPSPRALLRGAAALLVAASMLAAPRAIASDDEQSGWLAWFNNTALTPDFGLISDVQVRSRDEWTGVRNLLVRPGLSWFAAPGHTFSAGYAYIGTYPEGAPTATEHRTWQQYVFSRALSFGSVSQRLRLEQRFIGRNGADDLYSDRLRWFGRAVLPLDGAMPFRHGAFVALQNEVFLNLSARDELNARTLDQNRAYVALGWRLNPTTDVEIGYLNQWTQRRNGDTVNHILQVALYTQLSR</sequence>
<keyword evidence="3" id="KW-1185">Reference proteome</keyword>
<organism evidence="2 3">
    <name type="scientific">Hydrocarboniphaga daqingensis</name>
    <dbReference type="NCBI Taxonomy" id="490188"/>
    <lineage>
        <taxon>Bacteria</taxon>
        <taxon>Pseudomonadati</taxon>
        <taxon>Pseudomonadota</taxon>
        <taxon>Gammaproteobacteria</taxon>
        <taxon>Nevskiales</taxon>
        <taxon>Nevskiaceae</taxon>
        <taxon>Hydrocarboniphaga</taxon>
    </lineage>
</organism>
<evidence type="ECO:0008006" key="4">
    <source>
        <dbReference type="Google" id="ProtNLM"/>
    </source>
</evidence>
<keyword evidence="1" id="KW-0732">Signal</keyword>
<name>A0A1M5MW33_9GAMM</name>
<feature type="chain" id="PRO_5013268524" description="DUF2490 domain-containing protein" evidence="1">
    <location>
        <begin position="37"/>
        <end position="247"/>
    </location>
</feature>
<accession>A0A1M5MW33</accession>
<dbReference type="STRING" id="490188.SAMN04488068_1480"/>
<evidence type="ECO:0000313" key="2">
    <source>
        <dbReference type="EMBL" id="SHG81129.1"/>
    </source>
</evidence>
<dbReference type="EMBL" id="FQWZ01000003">
    <property type="protein sequence ID" value="SHG81129.1"/>
    <property type="molecule type" value="Genomic_DNA"/>
</dbReference>
<dbReference type="InterPro" id="IPR006311">
    <property type="entry name" value="TAT_signal"/>
</dbReference>
<evidence type="ECO:0000313" key="3">
    <source>
        <dbReference type="Proteomes" id="UP000199758"/>
    </source>
</evidence>
<dbReference type="Pfam" id="PF10677">
    <property type="entry name" value="DUF2490"/>
    <property type="match status" value="1"/>
</dbReference>
<reference evidence="2 3" key="1">
    <citation type="submission" date="2016-11" db="EMBL/GenBank/DDBJ databases">
        <authorList>
            <person name="Jaros S."/>
            <person name="Januszkiewicz K."/>
            <person name="Wedrychowicz H."/>
        </authorList>
    </citation>
    <scope>NUCLEOTIDE SEQUENCE [LARGE SCALE GENOMIC DNA]</scope>
    <source>
        <strain evidence="2 3">CGMCC 1.7049</strain>
    </source>
</reference>